<proteinExistence type="predicted"/>
<evidence type="ECO:0000313" key="1">
    <source>
        <dbReference type="EMBL" id="CAD8898408.1"/>
    </source>
</evidence>
<protein>
    <submittedName>
        <fullName evidence="1">Uncharacterized protein</fullName>
    </submittedName>
</protein>
<sequence>MDDIVPNLGTMADDMQYLVDDGTLIHRSRMHRIVVRQLYFCPCCYFYTGGHCSVNVAKYDKQDGFVLGVYSNRQCVDGFSDVSGAIWKEGFRCKVKFENSKGRIRCFVGVFLGRILLDSLTVFGMERNNRPIHCHDHGIQRSFFFIHVT</sequence>
<dbReference type="AlphaFoldDB" id="A0A7S1BWP6"/>
<name>A0A7S1BWP6_9STRA</name>
<gene>
    <name evidence="1" type="ORF">CHYS00102_LOCUS25622</name>
</gene>
<accession>A0A7S1BWP6</accession>
<organism evidence="1">
    <name type="scientific">Corethron hystrix</name>
    <dbReference type="NCBI Taxonomy" id="216773"/>
    <lineage>
        <taxon>Eukaryota</taxon>
        <taxon>Sar</taxon>
        <taxon>Stramenopiles</taxon>
        <taxon>Ochrophyta</taxon>
        <taxon>Bacillariophyta</taxon>
        <taxon>Coscinodiscophyceae</taxon>
        <taxon>Corethrophycidae</taxon>
        <taxon>Corethrales</taxon>
        <taxon>Corethraceae</taxon>
        <taxon>Corethron</taxon>
    </lineage>
</organism>
<dbReference type="EMBL" id="HBFR01035198">
    <property type="protein sequence ID" value="CAD8898408.1"/>
    <property type="molecule type" value="Transcribed_RNA"/>
</dbReference>
<reference evidence="1" key="1">
    <citation type="submission" date="2021-01" db="EMBL/GenBank/DDBJ databases">
        <authorList>
            <person name="Corre E."/>
            <person name="Pelletier E."/>
            <person name="Niang G."/>
            <person name="Scheremetjew M."/>
            <person name="Finn R."/>
            <person name="Kale V."/>
            <person name="Holt S."/>
            <person name="Cochrane G."/>
            <person name="Meng A."/>
            <person name="Brown T."/>
            <person name="Cohen L."/>
        </authorList>
    </citation>
    <scope>NUCLEOTIDE SEQUENCE</scope>
    <source>
        <strain evidence="1">308</strain>
    </source>
</reference>